<feature type="domain" description="Rad50/SbcC-type AAA" evidence="6">
    <location>
        <begin position="6"/>
        <end position="192"/>
    </location>
</feature>
<dbReference type="Pfam" id="PF13476">
    <property type="entry name" value="AAA_23"/>
    <property type="match status" value="1"/>
</dbReference>
<feature type="region of interest" description="Disordered" evidence="5">
    <location>
        <begin position="405"/>
        <end position="432"/>
    </location>
</feature>
<dbReference type="AlphaFoldDB" id="A0A7W7R711"/>
<dbReference type="EMBL" id="JACHJV010000001">
    <property type="protein sequence ID" value="MBB4926587.1"/>
    <property type="molecule type" value="Genomic_DNA"/>
</dbReference>
<gene>
    <name evidence="7" type="ORF">FHR34_005580</name>
</gene>
<keyword evidence="4" id="KW-0175">Coiled coil</keyword>
<feature type="compositionally biased region" description="Basic and acidic residues" evidence="5">
    <location>
        <begin position="522"/>
        <end position="546"/>
    </location>
</feature>
<comment type="caution">
    <text evidence="7">The sequence shown here is derived from an EMBL/GenBank/DDBJ whole genome shotgun (WGS) entry which is preliminary data.</text>
</comment>
<dbReference type="GO" id="GO:0006302">
    <property type="term" value="P:double-strand break repair"/>
    <property type="evidence" value="ECO:0007669"/>
    <property type="project" value="InterPro"/>
</dbReference>
<evidence type="ECO:0000256" key="2">
    <source>
        <dbReference type="ARBA" id="ARBA00011322"/>
    </source>
</evidence>
<comment type="subunit">
    <text evidence="2">Heterodimer of SbcC and SbcD.</text>
</comment>
<feature type="region of interest" description="Disordered" evidence="5">
    <location>
        <begin position="595"/>
        <end position="626"/>
    </location>
</feature>
<protein>
    <recommendedName>
        <fullName evidence="3">Nuclease SbcCD subunit C</fullName>
    </recommendedName>
</protein>
<reference evidence="7 8" key="1">
    <citation type="submission" date="2020-08" db="EMBL/GenBank/DDBJ databases">
        <title>Sequencing the genomes of 1000 actinobacteria strains.</title>
        <authorList>
            <person name="Klenk H.-P."/>
        </authorList>
    </citation>
    <scope>NUCLEOTIDE SEQUENCE [LARGE SCALE GENOMIC DNA]</scope>
    <source>
        <strain evidence="7 8">DSM 41654</strain>
    </source>
</reference>
<keyword evidence="7" id="KW-0269">Exonuclease</keyword>
<feature type="region of interest" description="Disordered" evidence="5">
    <location>
        <begin position="495"/>
        <end position="546"/>
    </location>
</feature>
<dbReference type="RefSeq" id="WP_184940011.1">
    <property type="nucleotide sequence ID" value="NZ_JACHJV010000001.1"/>
</dbReference>
<evidence type="ECO:0000256" key="3">
    <source>
        <dbReference type="ARBA" id="ARBA00013368"/>
    </source>
</evidence>
<accession>A0A7W7R711</accession>
<feature type="coiled-coil region" evidence="4">
    <location>
        <begin position="651"/>
        <end position="817"/>
    </location>
</feature>
<dbReference type="Proteomes" id="UP000540506">
    <property type="component" value="Unassembled WGS sequence"/>
</dbReference>
<keyword evidence="7" id="KW-0378">Hydrolase</keyword>
<keyword evidence="7" id="KW-0540">Nuclease</keyword>
<evidence type="ECO:0000256" key="1">
    <source>
        <dbReference type="ARBA" id="ARBA00006930"/>
    </source>
</evidence>
<dbReference type="Pfam" id="PF13558">
    <property type="entry name" value="SbcC_Walker_B"/>
    <property type="match status" value="1"/>
</dbReference>
<dbReference type="InterPro" id="IPR038729">
    <property type="entry name" value="Rad50/SbcC_AAA"/>
</dbReference>
<organism evidence="7 8">
    <name type="scientific">Kitasatospora kifunensis</name>
    <name type="common">Streptomyces kifunensis</name>
    <dbReference type="NCBI Taxonomy" id="58351"/>
    <lineage>
        <taxon>Bacteria</taxon>
        <taxon>Bacillati</taxon>
        <taxon>Actinomycetota</taxon>
        <taxon>Actinomycetes</taxon>
        <taxon>Kitasatosporales</taxon>
        <taxon>Streptomycetaceae</taxon>
        <taxon>Kitasatospora</taxon>
    </lineage>
</organism>
<feature type="compositionally biased region" description="Low complexity" evidence="5">
    <location>
        <begin position="248"/>
        <end position="259"/>
    </location>
</feature>
<evidence type="ECO:0000256" key="5">
    <source>
        <dbReference type="SAM" id="MobiDB-lite"/>
    </source>
</evidence>
<evidence type="ECO:0000259" key="6">
    <source>
        <dbReference type="Pfam" id="PF13476"/>
    </source>
</evidence>
<dbReference type="PANTHER" id="PTHR32114">
    <property type="entry name" value="ABC TRANSPORTER ABCH.3"/>
    <property type="match status" value="1"/>
</dbReference>
<dbReference type="GO" id="GO:0016887">
    <property type="term" value="F:ATP hydrolysis activity"/>
    <property type="evidence" value="ECO:0007669"/>
    <property type="project" value="InterPro"/>
</dbReference>
<dbReference type="PANTHER" id="PTHR32114:SF2">
    <property type="entry name" value="ABC TRANSPORTER ABCH.3"/>
    <property type="match status" value="1"/>
</dbReference>
<feature type="compositionally biased region" description="Basic and acidic residues" evidence="5">
    <location>
        <begin position="497"/>
        <end position="507"/>
    </location>
</feature>
<dbReference type="SUPFAM" id="SSF52540">
    <property type="entry name" value="P-loop containing nucleoside triphosphate hydrolases"/>
    <property type="match status" value="1"/>
</dbReference>
<evidence type="ECO:0000256" key="4">
    <source>
        <dbReference type="SAM" id="Coils"/>
    </source>
</evidence>
<proteinExistence type="inferred from homology"/>
<feature type="coiled-coil region" evidence="4">
    <location>
        <begin position="313"/>
        <end position="360"/>
    </location>
</feature>
<name>A0A7W7R711_KITKI</name>
<dbReference type="Gene3D" id="3.40.50.300">
    <property type="entry name" value="P-loop containing nucleotide triphosphate hydrolases"/>
    <property type="match status" value="2"/>
</dbReference>
<feature type="compositionally biased region" description="Low complexity" evidence="5">
    <location>
        <begin position="614"/>
        <end position="626"/>
    </location>
</feature>
<keyword evidence="8" id="KW-1185">Reference proteome</keyword>
<evidence type="ECO:0000313" key="8">
    <source>
        <dbReference type="Proteomes" id="UP000540506"/>
    </source>
</evidence>
<dbReference type="InterPro" id="IPR027417">
    <property type="entry name" value="P-loop_NTPase"/>
</dbReference>
<dbReference type="GO" id="GO:0004527">
    <property type="term" value="F:exonuclease activity"/>
    <property type="evidence" value="ECO:0007669"/>
    <property type="project" value="UniProtKB-KW"/>
</dbReference>
<comment type="similarity">
    <text evidence="1">Belongs to the SMC family. SbcC subfamily.</text>
</comment>
<sequence length="1071" mass="114605">MRLHQLTVTAFGPFAGRQRVDFDALAAGGLFLLRGATGAGKSSVLDAVCYALYGELPGSRRASRMRSDHADPQALTEVTLELTLGGRRLEITRLPEQPRPKKRGTGWTTEKPQTLLREWVADAGQGQPGWQAASRSHQETGEEILRLIGMSREQFCQVVLLPQGDFARFLKADATQRAELLGKLFDTERYRRVESWLAERRREHEAAVQADRRRLRELVGRTEQAAGPSAHPAAQWLPADGEAGTDDGAPGPARPLLPGARRRAAVPTAEPTAGVGSGAGSAVGSDLAQAALGWAAVLRADAAEAQTVTAVALAAAETRHRSAELALAEERELAGRQRRHAEALRRSAELARTLDQERAEQQRLTLAQAALTVESALRRRSTAATALLRADQAAQSARRALAPLWSAAGQPGQVGATGTSDTPGAPETYEPPGHVEQLVAAEAAVRAAIGRLESAAADERRVAALTADGQREAAELRRAEETAQEAERWLTAQQAEAEERGQREEAARAAATHAEQLTTQRAEAEQRLAAAHRRDESRTATERAERTLLDQRRRALDAREHGLELRRRRLDGIAAELAAQLRGGQACLVCGSTEHPAPAAPGGTPVRESDERAAAQAQQRAEQAVSAAEAELTRFQVADAAATATAGEQPAAALAEQLDELTGRLREELRTAEQLTVLLQQRERLAEQQQRYSTQLHESRERAAARTARLEALAAERAELTERVAQARGDAPSVAARAERLGRLAQALATAVQALRAAEQAGEQLREAEQELALTARTAGFASPQEAAAAGLPTDQLAALRRRLEERAAERRAVADELARPELVAAATRPTAEPVLAQQALDTATGALRGAAAAEHSARGRQRELADLGRQLATLAADLAPRLTAFGEISRLAQLASGTSGDNRLKMRLESYVLAARLEQVAAAASARLVRMSGGRYTLVHSDERGPGGRRSGLSLLVVDAWTGTERDTATLSGGESFFASLALALGLADVVTDEAGGMPLDTLFIDEGFGTLDEQALEEVMDVLDGLRERDRAVGIVSHVADLRQRVPAQLLVRKTRHGSTLHLTGPDAG</sequence>
<evidence type="ECO:0000313" key="7">
    <source>
        <dbReference type="EMBL" id="MBB4926587.1"/>
    </source>
</evidence>
<feature type="region of interest" description="Disordered" evidence="5">
    <location>
        <begin position="222"/>
        <end position="281"/>
    </location>
</feature>